<dbReference type="InterPro" id="IPR000383">
    <property type="entry name" value="Xaa-Pro-like_dom"/>
</dbReference>
<dbReference type="RefSeq" id="WP_190763809.1">
    <property type="nucleotide sequence ID" value="NZ_JACXLD010000003.1"/>
</dbReference>
<protein>
    <submittedName>
        <fullName evidence="3">Acetylxylan esterase</fullName>
    </submittedName>
</protein>
<dbReference type="Proteomes" id="UP000610558">
    <property type="component" value="Unassembled WGS sequence"/>
</dbReference>
<dbReference type="GO" id="GO:0016787">
    <property type="term" value="F:hydrolase activity"/>
    <property type="evidence" value="ECO:0007669"/>
    <property type="project" value="InterPro"/>
</dbReference>
<keyword evidence="4" id="KW-1185">Reference proteome</keyword>
<feature type="signal peptide" evidence="1">
    <location>
        <begin position="1"/>
        <end position="18"/>
    </location>
</feature>
<dbReference type="Gene3D" id="3.40.50.1820">
    <property type="entry name" value="alpha/beta hydrolase"/>
    <property type="match status" value="1"/>
</dbReference>
<feature type="domain" description="Xaa-Pro dipeptidyl-peptidase-like" evidence="2">
    <location>
        <begin position="95"/>
        <end position="419"/>
    </location>
</feature>
<dbReference type="EMBL" id="JACXLD010000003">
    <property type="protein sequence ID" value="MBD2858694.1"/>
    <property type="molecule type" value="Genomic_DNA"/>
</dbReference>
<proteinExistence type="predicted"/>
<evidence type="ECO:0000259" key="2">
    <source>
        <dbReference type="Pfam" id="PF02129"/>
    </source>
</evidence>
<dbReference type="InterPro" id="IPR028974">
    <property type="entry name" value="TSP_type-3_rpt"/>
</dbReference>
<evidence type="ECO:0000256" key="1">
    <source>
        <dbReference type="SAM" id="SignalP"/>
    </source>
</evidence>
<name>A0A927GWS0_9GAMM</name>
<evidence type="ECO:0000313" key="3">
    <source>
        <dbReference type="EMBL" id="MBD2858694.1"/>
    </source>
</evidence>
<comment type="caution">
    <text evidence="3">The sequence shown here is derived from an EMBL/GenBank/DDBJ whole genome shotgun (WGS) entry which is preliminary data.</text>
</comment>
<dbReference type="PROSITE" id="PS51257">
    <property type="entry name" value="PROKAR_LIPOPROTEIN"/>
    <property type="match status" value="1"/>
</dbReference>
<dbReference type="Pfam" id="PF02129">
    <property type="entry name" value="Peptidase_S15"/>
    <property type="match status" value="1"/>
</dbReference>
<organism evidence="3 4">
    <name type="scientific">Spongiibacter pelagi</name>
    <dbReference type="NCBI Taxonomy" id="2760804"/>
    <lineage>
        <taxon>Bacteria</taxon>
        <taxon>Pseudomonadati</taxon>
        <taxon>Pseudomonadota</taxon>
        <taxon>Gammaproteobacteria</taxon>
        <taxon>Cellvibrionales</taxon>
        <taxon>Spongiibacteraceae</taxon>
        <taxon>Spongiibacter</taxon>
    </lineage>
</organism>
<gene>
    <name evidence="3" type="ORF">IB286_06685</name>
</gene>
<dbReference type="SUPFAM" id="SSF53474">
    <property type="entry name" value="alpha/beta-Hydrolases"/>
    <property type="match status" value="1"/>
</dbReference>
<dbReference type="AlphaFoldDB" id="A0A927GWS0"/>
<sequence>MFRLFLASLVLFVLSACGGGSSSSSSHNNPVANLDADNDGVQNQADLCAKTPGNETADDDGCAPSQLNASCGDNDSEIPAKRHYQVLLDSESGERISFELFEPAVLKCGEIKQGAHPLILHGHGFGGKRVSDTESGDYQSSGIADLVEAGYAVISIDQRGFGDSSGTVRVMDPDVEGQDLLQILDWAEQRLDYLAWRDERTGRITARPIFADSNSRGVNLLVGAIGSSYGGGYQLLIHGLDTQQRLDAIVPDITWHHLPYSLNPGDVIKADWALLLVAGGSAGSYQPGLENQDSPLARGLDSYIVEVLTRGLAINEIPRDALDWFAYHSPSYWCGLNNQATMPYAALASDVNNNLSSAMNPPFGISYTNQPGVDILLTQGIRDTLFNFNEAWWNYQCLSQRAASTGHEVRLISHESGHIISNFIGETPDPIYTQAPGGNFACGALSVRAATLAWFNEKLRGGPAVAALQDDRICMSLVDDDAVWIPREQFKARLADDANNDAFYQSADWTLENIANGAEAQTLHLAGQAAVVQPVLTVTDSRGLVIAGIPQLDLTVTTPQMINDLVCAEAVVPTIRTGCDSILFAGIAISRAGGDWELLDDQITPVRGLGEHLDFDLVGIAERLAEGDRLGVWLSGYHPQYIESFSRDVTIPVVNVQGRVRLPLFMLGADGQPDFSGGVAGAISTE</sequence>
<dbReference type="InterPro" id="IPR029058">
    <property type="entry name" value="AB_hydrolase_fold"/>
</dbReference>
<dbReference type="SUPFAM" id="SSF103647">
    <property type="entry name" value="TSP type-3 repeat"/>
    <property type="match status" value="1"/>
</dbReference>
<keyword evidence="1" id="KW-0732">Signal</keyword>
<accession>A0A927GWS0</accession>
<dbReference type="GO" id="GO:0005509">
    <property type="term" value="F:calcium ion binding"/>
    <property type="evidence" value="ECO:0007669"/>
    <property type="project" value="InterPro"/>
</dbReference>
<evidence type="ECO:0000313" key="4">
    <source>
        <dbReference type="Proteomes" id="UP000610558"/>
    </source>
</evidence>
<feature type="chain" id="PRO_5037597821" evidence="1">
    <location>
        <begin position="19"/>
        <end position="686"/>
    </location>
</feature>
<reference evidence="3" key="1">
    <citation type="submission" date="2020-09" db="EMBL/GenBank/DDBJ databases">
        <authorList>
            <person name="Yoon J.-W."/>
        </authorList>
    </citation>
    <scope>NUCLEOTIDE SEQUENCE</scope>
    <source>
        <strain evidence="3">KMU-158</strain>
    </source>
</reference>